<dbReference type="EMBL" id="RQJP01000006">
    <property type="protein sequence ID" value="RRB10855.1"/>
    <property type="molecule type" value="Genomic_DNA"/>
</dbReference>
<dbReference type="GO" id="GO:0008236">
    <property type="term" value="F:serine-type peptidase activity"/>
    <property type="evidence" value="ECO:0007669"/>
    <property type="project" value="InterPro"/>
</dbReference>
<dbReference type="GO" id="GO:0030288">
    <property type="term" value="C:outer membrane-bounded periplasmic space"/>
    <property type="evidence" value="ECO:0007669"/>
    <property type="project" value="TreeGrafter"/>
</dbReference>
<dbReference type="Pfam" id="PF03572">
    <property type="entry name" value="Peptidase_S41"/>
    <property type="match status" value="1"/>
</dbReference>
<dbReference type="RefSeq" id="WP_124909946.1">
    <property type="nucleotide sequence ID" value="NZ_RQJP01000006.1"/>
</dbReference>
<comment type="caution">
    <text evidence="2">The sequence shown here is derived from an EMBL/GenBank/DDBJ whole genome shotgun (WGS) entry which is preliminary data.</text>
</comment>
<dbReference type="InterPro" id="IPR041613">
    <property type="entry name" value="Pept_S41_N"/>
</dbReference>
<keyword evidence="3" id="KW-1185">Reference proteome</keyword>
<dbReference type="InterPro" id="IPR029045">
    <property type="entry name" value="ClpP/crotonase-like_dom_sf"/>
</dbReference>
<accession>A0A3P1CC52</accession>
<dbReference type="GO" id="GO:0004175">
    <property type="term" value="F:endopeptidase activity"/>
    <property type="evidence" value="ECO:0007669"/>
    <property type="project" value="TreeGrafter"/>
</dbReference>
<dbReference type="OrthoDB" id="7168509at2"/>
<dbReference type="Pfam" id="PF17820">
    <property type="entry name" value="PDZ_6"/>
    <property type="match status" value="1"/>
</dbReference>
<dbReference type="InterPro" id="IPR036034">
    <property type="entry name" value="PDZ_sf"/>
</dbReference>
<evidence type="ECO:0000313" key="3">
    <source>
        <dbReference type="Proteomes" id="UP000274271"/>
    </source>
</evidence>
<dbReference type="Proteomes" id="UP000274271">
    <property type="component" value="Unassembled WGS sequence"/>
</dbReference>
<dbReference type="CDD" id="cd07561">
    <property type="entry name" value="Peptidase_S41_CPP_like"/>
    <property type="match status" value="1"/>
</dbReference>
<dbReference type="InterPro" id="IPR005151">
    <property type="entry name" value="Tail-specific_protease"/>
</dbReference>
<dbReference type="PROSITE" id="PS50106">
    <property type="entry name" value="PDZ"/>
    <property type="match status" value="1"/>
</dbReference>
<proteinExistence type="predicted"/>
<dbReference type="SUPFAM" id="SSF50156">
    <property type="entry name" value="PDZ domain-like"/>
    <property type="match status" value="1"/>
</dbReference>
<dbReference type="AlphaFoldDB" id="A0A3P1CC52"/>
<sequence>MKLSLNLRQCAWMVVVGVGFWMTACTKDPEVTPQSPVGSTPSKADQSVNNWILENMREVYYWNDKIPANLDTTQDPESFFYSLLYDYTNKANPERDRFSWIQPSADELKSSLSGEEKTTGLEVQYFLRAQGSTDVIIKVLYALPGSPAAKAGLKRGDIITSINGQKLTTGNYASLAYDPTTFNYGLAKLENGKIVDTDVVKTVTAEVVQQNPVFLDSIYAIGGKTVGYLVYNQFIPGPNGSATPIYDQKLEQVFSKFKARGVNELVLDLRYNPGGYVSSSVKLASMIAKGVDNTKTYYRMEYNKDVMAEIAKENQTDDLITRFQTKSQNIGGNLSRVFILTTEGTASASELIINGLKPFMPVITIGETTYGKNVGSITISDETGKIKWGMQPIVFKSFNALNQSDYSTGFTPTIAKTEPLAVKQLGDIDELYLNTALSQITGSVTARISAEQGAKLPAIGSTVERRAGGSNMFIERKALNF</sequence>
<dbReference type="Gene3D" id="3.30.750.170">
    <property type="match status" value="1"/>
</dbReference>
<dbReference type="SMART" id="SM00245">
    <property type="entry name" value="TSPc"/>
    <property type="match status" value="1"/>
</dbReference>
<dbReference type="Gene3D" id="2.30.42.10">
    <property type="match status" value="1"/>
</dbReference>
<evidence type="ECO:0000313" key="2">
    <source>
        <dbReference type="EMBL" id="RRB10855.1"/>
    </source>
</evidence>
<dbReference type="Gene3D" id="3.90.226.10">
    <property type="entry name" value="2-enoyl-CoA Hydratase, Chain A, domain 1"/>
    <property type="match status" value="1"/>
</dbReference>
<dbReference type="InterPro" id="IPR001478">
    <property type="entry name" value="PDZ"/>
</dbReference>
<dbReference type="GO" id="GO:0006508">
    <property type="term" value="P:proteolysis"/>
    <property type="evidence" value="ECO:0007669"/>
    <property type="project" value="InterPro"/>
</dbReference>
<dbReference type="InterPro" id="IPR041489">
    <property type="entry name" value="PDZ_6"/>
</dbReference>
<dbReference type="Pfam" id="PF18294">
    <property type="entry name" value="Pept_S41_N"/>
    <property type="match status" value="1"/>
</dbReference>
<dbReference type="PANTHER" id="PTHR32060">
    <property type="entry name" value="TAIL-SPECIFIC PROTEASE"/>
    <property type="match status" value="1"/>
</dbReference>
<reference evidence="2 3" key="1">
    <citation type="submission" date="2018-11" db="EMBL/GenBank/DDBJ databases">
        <authorList>
            <person name="Zhou Z."/>
            <person name="Wang G."/>
        </authorList>
    </citation>
    <scope>NUCLEOTIDE SEQUENCE [LARGE SCALE GENOMIC DNA]</scope>
    <source>
        <strain evidence="2 3">KCTC42998</strain>
    </source>
</reference>
<protein>
    <submittedName>
        <fullName evidence="2">Peptidase S41</fullName>
    </submittedName>
</protein>
<feature type="domain" description="PDZ" evidence="1">
    <location>
        <begin position="105"/>
        <end position="167"/>
    </location>
</feature>
<dbReference type="SUPFAM" id="SSF52096">
    <property type="entry name" value="ClpP/crotonase"/>
    <property type="match status" value="1"/>
</dbReference>
<organism evidence="2 3">
    <name type="scientific">Larkinella knui</name>
    <dbReference type="NCBI Taxonomy" id="2025310"/>
    <lineage>
        <taxon>Bacteria</taxon>
        <taxon>Pseudomonadati</taxon>
        <taxon>Bacteroidota</taxon>
        <taxon>Cytophagia</taxon>
        <taxon>Cytophagales</taxon>
        <taxon>Spirosomataceae</taxon>
        <taxon>Larkinella</taxon>
    </lineage>
</organism>
<gene>
    <name evidence="2" type="ORF">EHT87_27300</name>
</gene>
<dbReference type="PANTHER" id="PTHR32060:SF30">
    <property type="entry name" value="CARBOXY-TERMINAL PROCESSING PROTEASE CTPA"/>
    <property type="match status" value="1"/>
</dbReference>
<evidence type="ECO:0000259" key="1">
    <source>
        <dbReference type="PROSITE" id="PS50106"/>
    </source>
</evidence>
<dbReference type="PROSITE" id="PS51257">
    <property type="entry name" value="PROKAR_LIPOPROTEIN"/>
    <property type="match status" value="1"/>
</dbReference>
<dbReference type="GO" id="GO:0007165">
    <property type="term" value="P:signal transduction"/>
    <property type="evidence" value="ECO:0007669"/>
    <property type="project" value="TreeGrafter"/>
</dbReference>
<name>A0A3P1CC52_9BACT</name>